<evidence type="ECO:0000313" key="1">
    <source>
        <dbReference type="EMBL" id="GAA4497270.1"/>
    </source>
</evidence>
<dbReference type="EMBL" id="BAABHF010000022">
    <property type="protein sequence ID" value="GAA4497270.1"/>
    <property type="molecule type" value="Genomic_DNA"/>
</dbReference>
<organism evidence="1 2">
    <name type="scientific">Actinoallomurus oryzae</name>
    <dbReference type="NCBI Taxonomy" id="502180"/>
    <lineage>
        <taxon>Bacteria</taxon>
        <taxon>Bacillati</taxon>
        <taxon>Actinomycetota</taxon>
        <taxon>Actinomycetes</taxon>
        <taxon>Streptosporangiales</taxon>
        <taxon>Thermomonosporaceae</taxon>
        <taxon>Actinoallomurus</taxon>
    </lineage>
</organism>
<keyword evidence="2" id="KW-1185">Reference proteome</keyword>
<dbReference type="Proteomes" id="UP001500503">
    <property type="component" value="Unassembled WGS sequence"/>
</dbReference>
<evidence type="ECO:0000313" key="2">
    <source>
        <dbReference type="Proteomes" id="UP001500503"/>
    </source>
</evidence>
<reference evidence="2" key="1">
    <citation type="journal article" date="2019" name="Int. J. Syst. Evol. Microbiol.">
        <title>The Global Catalogue of Microorganisms (GCM) 10K type strain sequencing project: providing services to taxonomists for standard genome sequencing and annotation.</title>
        <authorList>
            <consortium name="The Broad Institute Genomics Platform"/>
            <consortium name="The Broad Institute Genome Sequencing Center for Infectious Disease"/>
            <person name="Wu L."/>
            <person name="Ma J."/>
        </authorList>
    </citation>
    <scope>NUCLEOTIDE SEQUENCE [LARGE SCALE GENOMIC DNA]</scope>
    <source>
        <strain evidence="2">JCM 17933</strain>
    </source>
</reference>
<sequence>MPPSLTRMLMTSMSTFPPGYTAVSPVSLARGLPDDRGAEEDPVDAGARVVACSSPSPDDAHPVTRTPTATSRTALRPMSISMAFPLEQIGDFERAHRFRGGLSFTATL</sequence>
<protein>
    <submittedName>
        <fullName evidence="1">Uncharacterized protein</fullName>
    </submittedName>
</protein>
<proteinExistence type="predicted"/>
<comment type="caution">
    <text evidence="1">The sequence shown here is derived from an EMBL/GenBank/DDBJ whole genome shotgun (WGS) entry which is preliminary data.</text>
</comment>
<gene>
    <name evidence="1" type="ORF">GCM10023191_040480</name>
</gene>
<accession>A0ABP8Q5G0</accession>
<name>A0ABP8Q5G0_9ACTN</name>